<comment type="caution">
    <text evidence="2">The sequence shown here is derived from an EMBL/GenBank/DDBJ whole genome shotgun (WGS) entry which is preliminary data.</text>
</comment>
<dbReference type="EMBL" id="JAPFFF010000051">
    <property type="protein sequence ID" value="KAK8839412.1"/>
    <property type="molecule type" value="Genomic_DNA"/>
</dbReference>
<dbReference type="EMBL" id="JAPFFF010000249">
    <property type="protein sequence ID" value="KAK8835023.1"/>
    <property type="molecule type" value="Genomic_DNA"/>
</dbReference>
<organism evidence="2 3">
    <name type="scientific">Tritrichomonas musculus</name>
    <dbReference type="NCBI Taxonomy" id="1915356"/>
    <lineage>
        <taxon>Eukaryota</taxon>
        <taxon>Metamonada</taxon>
        <taxon>Parabasalia</taxon>
        <taxon>Tritrichomonadida</taxon>
        <taxon>Tritrichomonadidae</taxon>
        <taxon>Tritrichomonas</taxon>
    </lineage>
</organism>
<evidence type="ECO:0000313" key="2">
    <source>
        <dbReference type="EMBL" id="KAK8839412.1"/>
    </source>
</evidence>
<accession>A0ABR2H0S1</accession>
<dbReference type="Proteomes" id="UP001470230">
    <property type="component" value="Unassembled WGS sequence"/>
</dbReference>
<evidence type="ECO:0000313" key="3">
    <source>
        <dbReference type="Proteomes" id="UP001470230"/>
    </source>
</evidence>
<name>A0ABR2H0S1_9EUKA</name>
<sequence length="95" mass="10825">MICNEILDEIDISNLTRNFSSEYSAPEINETDDGISSYQSDVYSLSKMVSFILAEKQSGTKEIIYNNDAIQNDEFNRTLLQCLKKILKNGHLLKT</sequence>
<proteinExistence type="predicted"/>
<evidence type="ECO:0000313" key="1">
    <source>
        <dbReference type="EMBL" id="KAK8835023.1"/>
    </source>
</evidence>
<gene>
    <name evidence="1" type="ORF">M9Y10_019449</name>
    <name evidence="2" type="ORF">M9Y10_031761</name>
</gene>
<reference evidence="2 3" key="1">
    <citation type="submission" date="2024-04" db="EMBL/GenBank/DDBJ databases">
        <title>Tritrichomonas musculus Genome.</title>
        <authorList>
            <person name="Alves-Ferreira E."/>
            <person name="Grigg M."/>
            <person name="Lorenzi H."/>
            <person name="Galac M."/>
        </authorList>
    </citation>
    <scope>NUCLEOTIDE SEQUENCE [LARGE SCALE GENOMIC DNA]</scope>
    <source>
        <strain evidence="2 3">EAF2021</strain>
    </source>
</reference>
<protein>
    <submittedName>
        <fullName evidence="2">Uncharacterized protein</fullName>
    </submittedName>
</protein>
<keyword evidence="3" id="KW-1185">Reference proteome</keyword>